<feature type="chain" id="PRO_5038553842" evidence="5">
    <location>
        <begin position="22"/>
        <end position="508"/>
    </location>
</feature>
<dbReference type="PANTHER" id="PTHR43248:SF29">
    <property type="entry name" value="TRIPEPTIDYL AMINOPEPTIDASE"/>
    <property type="match status" value="1"/>
</dbReference>
<dbReference type="PANTHER" id="PTHR43248">
    <property type="entry name" value="2-SUCCINYL-6-HYDROXY-2,4-CYCLOHEXADIENE-1-CARBOXYLATE SYNTHASE"/>
    <property type="match status" value="1"/>
</dbReference>
<gene>
    <name evidence="7" type="ORF">AC230_16020</name>
</gene>
<organism evidence="7 8">
    <name type="scientific">Streptomyces caatingaensis</name>
    <dbReference type="NCBI Taxonomy" id="1678637"/>
    <lineage>
        <taxon>Bacteria</taxon>
        <taxon>Bacillati</taxon>
        <taxon>Actinomycetota</taxon>
        <taxon>Actinomycetes</taxon>
        <taxon>Kitasatosporales</taxon>
        <taxon>Streptomycetaceae</taxon>
        <taxon>Streptomyces</taxon>
    </lineage>
</organism>
<accession>A0A0K9XEH2</accession>
<protein>
    <submittedName>
        <fullName evidence="7">Peptidase</fullName>
    </submittedName>
</protein>
<sequence>MSPPRPRALALASASLALVLAAGCGSGTGAVRDDDSGKDGSGTAGSRIDWKPCSAPTVAQGGGKAPGAGWECGTLPVPLDYARPDGATVPLALIRARATDGKRRLGSLVFNFGGPGGSGVATLPSFAKSYADLRKRYDLVSFDPRGVGESAGVRCLTDQELDAADRVDATPDDDAEVTAAVELNRRFAHACGERSGPVLAHVGTLSAARDMDRLRAALGDDRLHYFGISYGTELGAVYAHLFPRRVGRAVLDAVVDPRQDPAQGSLSQAKGFQLALDDYLEDCGAGCPSRDEISSLIERLDAKPLPTGVGRPLSQDQAVNGIAAALYSKDTWKYLTAGLREALTKDKGTILLLLSDSLAGRDPSGHYSNLQAANRAVSCADAEQRYGPEDVRRLLPAFRSASPVFGESAAWALLQCTGWPVKGAWKTPESSVGAKGSAPILVVGNTGDPATPYEGAHNMARALGPPAVEVTYKGEGHGAYNSGNACMKALVDGYLLEGRVPQRGATCS</sequence>
<evidence type="ECO:0000313" key="8">
    <source>
        <dbReference type="Proteomes" id="UP000037288"/>
    </source>
</evidence>
<dbReference type="SUPFAM" id="SSF53474">
    <property type="entry name" value="alpha/beta-Hydrolases"/>
    <property type="match status" value="1"/>
</dbReference>
<evidence type="ECO:0000256" key="2">
    <source>
        <dbReference type="ARBA" id="ARBA00022729"/>
    </source>
</evidence>
<dbReference type="PATRIC" id="fig|1678637.3.peg.3453"/>
<dbReference type="STRING" id="1678637.AC230_16020"/>
<feature type="domain" description="Peptidase S33 tripeptidyl aminopeptidase-like C-terminal" evidence="6">
    <location>
        <begin position="402"/>
        <end position="507"/>
    </location>
</feature>
<evidence type="ECO:0000313" key="7">
    <source>
        <dbReference type="EMBL" id="KNB51819.1"/>
    </source>
</evidence>
<dbReference type="RefSeq" id="WP_049716831.1">
    <property type="nucleotide sequence ID" value="NZ_LFXA01000009.1"/>
</dbReference>
<keyword evidence="2 5" id="KW-0732">Signal</keyword>
<dbReference type="EMBL" id="LFXA01000009">
    <property type="protein sequence ID" value="KNB51819.1"/>
    <property type="molecule type" value="Genomic_DNA"/>
</dbReference>
<evidence type="ECO:0000256" key="3">
    <source>
        <dbReference type="ARBA" id="ARBA00022801"/>
    </source>
</evidence>
<keyword evidence="3" id="KW-0378">Hydrolase</keyword>
<reference evidence="8" key="1">
    <citation type="submission" date="2015-07" db="EMBL/GenBank/DDBJ databases">
        <title>Draft genome sequence of Streptomyces sp. CMAA 1322, a bacterium isolated from Caatinga biome, from dry forest semiarid of Brazil.</title>
        <authorList>
            <person name="Santos S.N."/>
            <person name="Gacesa R."/>
            <person name="Taketani R.G."/>
            <person name="Long P.F."/>
            <person name="Melo I.S."/>
        </authorList>
    </citation>
    <scope>NUCLEOTIDE SEQUENCE [LARGE SCALE GENOMIC DNA]</scope>
    <source>
        <strain evidence="8">CMAA 1322</strain>
    </source>
</reference>
<dbReference type="AlphaFoldDB" id="A0A0K9XEH2"/>
<dbReference type="InterPro" id="IPR029058">
    <property type="entry name" value="AB_hydrolase_fold"/>
</dbReference>
<name>A0A0K9XEH2_9ACTN</name>
<dbReference type="Pfam" id="PF08386">
    <property type="entry name" value="Abhydrolase_4"/>
    <property type="match status" value="1"/>
</dbReference>
<dbReference type="InterPro" id="IPR013595">
    <property type="entry name" value="Pept_S33_TAP-like_C"/>
</dbReference>
<feature type="signal peptide" evidence="5">
    <location>
        <begin position="1"/>
        <end position="21"/>
    </location>
</feature>
<comment type="similarity">
    <text evidence="1">Belongs to the peptidase S33 family.</text>
</comment>
<evidence type="ECO:0000256" key="5">
    <source>
        <dbReference type="SAM" id="SignalP"/>
    </source>
</evidence>
<comment type="caution">
    <text evidence="7">The sequence shown here is derived from an EMBL/GenBank/DDBJ whole genome shotgun (WGS) entry which is preliminary data.</text>
</comment>
<keyword evidence="8" id="KW-1185">Reference proteome</keyword>
<evidence type="ECO:0000256" key="1">
    <source>
        <dbReference type="ARBA" id="ARBA00010088"/>
    </source>
</evidence>
<dbReference type="Proteomes" id="UP000037288">
    <property type="component" value="Unassembled WGS sequence"/>
</dbReference>
<dbReference type="Gene3D" id="3.40.50.1820">
    <property type="entry name" value="alpha/beta hydrolase"/>
    <property type="match status" value="1"/>
</dbReference>
<feature type="region of interest" description="Disordered" evidence="4">
    <location>
        <begin position="29"/>
        <end position="67"/>
    </location>
</feature>
<dbReference type="PROSITE" id="PS51257">
    <property type="entry name" value="PROKAR_LIPOPROTEIN"/>
    <property type="match status" value="1"/>
</dbReference>
<dbReference type="InterPro" id="IPR051601">
    <property type="entry name" value="Serine_prot/Carboxylest_S33"/>
</dbReference>
<dbReference type="GO" id="GO:0016787">
    <property type="term" value="F:hydrolase activity"/>
    <property type="evidence" value="ECO:0007669"/>
    <property type="project" value="UniProtKB-KW"/>
</dbReference>
<dbReference type="OrthoDB" id="4498590at2"/>
<evidence type="ECO:0000259" key="6">
    <source>
        <dbReference type="Pfam" id="PF08386"/>
    </source>
</evidence>
<proteinExistence type="inferred from homology"/>
<evidence type="ECO:0000256" key="4">
    <source>
        <dbReference type="SAM" id="MobiDB-lite"/>
    </source>
</evidence>